<organism evidence="4 5">
    <name type="scientific">Sinobacterium caligoides</name>
    <dbReference type="NCBI Taxonomy" id="933926"/>
    <lineage>
        <taxon>Bacteria</taxon>
        <taxon>Pseudomonadati</taxon>
        <taxon>Pseudomonadota</taxon>
        <taxon>Gammaproteobacteria</taxon>
        <taxon>Cellvibrionales</taxon>
        <taxon>Spongiibacteraceae</taxon>
        <taxon>Sinobacterium</taxon>
    </lineage>
</organism>
<dbReference type="PANTHER" id="PTHR43464">
    <property type="entry name" value="METHYLTRANSFERASE"/>
    <property type="match status" value="1"/>
</dbReference>
<dbReference type="OrthoDB" id="7348755at2"/>
<accession>A0A3N2DK89</accession>
<evidence type="ECO:0000313" key="4">
    <source>
        <dbReference type="EMBL" id="ROS00216.1"/>
    </source>
</evidence>
<keyword evidence="5" id="KW-1185">Reference proteome</keyword>
<dbReference type="Pfam" id="PF13489">
    <property type="entry name" value="Methyltransf_23"/>
    <property type="match status" value="1"/>
</dbReference>
<dbReference type="GO" id="GO:0032259">
    <property type="term" value="P:methylation"/>
    <property type="evidence" value="ECO:0007669"/>
    <property type="project" value="UniProtKB-KW"/>
</dbReference>
<evidence type="ECO:0000256" key="3">
    <source>
        <dbReference type="ARBA" id="ARBA00022691"/>
    </source>
</evidence>
<evidence type="ECO:0000256" key="1">
    <source>
        <dbReference type="ARBA" id="ARBA00022603"/>
    </source>
</evidence>
<dbReference type="Proteomes" id="UP000275394">
    <property type="component" value="Unassembled WGS sequence"/>
</dbReference>
<keyword evidence="3" id="KW-0949">S-adenosyl-L-methionine</keyword>
<keyword evidence="1 4" id="KW-0489">Methyltransferase</keyword>
<dbReference type="SUPFAM" id="SSF53335">
    <property type="entry name" value="S-adenosyl-L-methionine-dependent methyltransferases"/>
    <property type="match status" value="1"/>
</dbReference>
<name>A0A3N2DK89_9GAMM</name>
<dbReference type="AlphaFoldDB" id="A0A3N2DK89"/>
<dbReference type="InterPro" id="IPR029063">
    <property type="entry name" value="SAM-dependent_MTases_sf"/>
</dbReference>
<dbReference type="GO" id="GO:0008168">
    <property type="term" value="F:methyltransferase activity"/>
    <property type="evidence" value="ECO:0007669"/>
    <property type="project" value="UniProtKB-KW"/>
</dbReference>
<evidence type="ECO:0000313" key="5">
    <source>
        <dbReference type="Proteomes" id="UP000275394"/>
    </source>
</evidence>
<protein>
    <submittedName>
        <fullName evidence="4">Methyltransferase family protein</fullName>
    </submittedName>
</protein>
<reference evidence="4 5" key="1">
    <citation type="submission" date="2018-11" db="EMBL/GenBank/DDBJ databases">
        <title>Genomic Encyclopedia of Type Strains, Phase IV (KMG-IV): sequencing the most valuable type-strain genomes for metagenomic binning, comparative biology and taxonomic classification.</title>
        <authorList>
            <person name="Goeker M."/>
        </authorList>
    </citation>
    <scope>NUCLEOTIDE SEQUENCE [LARGE SCALE GENOMIC DNA]</scope>
    <source>
        <strain evidence="4 5">DSM 100316</strain>
    </source>
</reference>
<dbReference type="RefSeq" id="WP_123713190.1">
    <property type="nucleotide sequence ID" value="NZ_RKHR01000005.1"/>
</dbReference>
<proteinExistence type="predicted"/>
<comment type="caution">
    <text evidence="4">The sequence shown here is derived from an EMBL/GenBank/DDBJ whole genome shotgun (WGS) entry which is preliminary data.</text>
</comment>
<gene>
    <name evidence="4" type="ORF">EDC56_2854</name>
</gene>
<dbReference type="EMBL" id="RKHR01000005">
    <property type="protein sequence ID" value="ROS00216.1"/>
    <property type="molecule type" value="Genomic_DNA"/>
</dbReference>
<dbReference type="PANTHER" id="PTHR43464:SF19">
    <property type="entry name" value="UBIQUINONE BIOSYNTHESIS O-METHYLTRANSFERASE, MITOCHONDRIAL"/>
    <property type="match status" value="1"/>
</dbReference>
<dbReference type="CDD" id="cd02440">
    <property type="entry name" value="AdoMet_MTases"/>
    <property type="match status" value="1"/>
</dbReference>
<sequence length="192" mass="21163">MSLDFYRRHAARLSRQYNEQAPERVHASWLRYLPVQPGRALDVGAGSGRDAAWLASLGWQVQAIEPVAALREAEPLAAGLAIDWCDDTLPQLSSQAGQESGYDLILASAVWMHLPPAEQTQALSRLQQLLAPTGNLVISWRNQADETERRFYPVDTAQFGEGVLLSSDDKYGRDGVVWRYVVMGPTGEGGVQ</sequence>
<dbReference type="Gene3D" id="3.40.50.150">
    <property type="entry name" value="Vaccinia Virus protein VP39"/>
    <property type="match status" value="1"/>
</dbReference>
<keyword evidence="2 4" id="KW-0808">Transferase</keyword>
<evidence type="ECO:0000256" key="2">
    <source>
        <dbReference type="ARBA" id="ARBA00022679"/>
    </source>
</evidence>